<gene>
    <name evidence="5" type="ORF">METZ01_LOCUS408756</name>
</gene>
<dbReference type="SMART" id="SM01209">
    <property type="entry name" value="GARS_A"/>
    <property type="match status" value="1"/>
</dbReference>
<dbReference type="InterPro" id="IPR011761">
    <property type="entry name" value="ATP-grasp"/>
</dbReference>
<proteinExistence type="predicted"/>
<keyword evidence="3" id="KW-0067">ATP-binding</keyword>
<dbReference type="InterPro" id="IPR016185">
    <property type="entry name" value="PreATP-grasp_dom_sf"/>
</dbReference>
<dbReference type="PANTHER" id="PTHR43472:SF1">
    <property type="entry name" value="PHOSPHORIBOSYLAMINE--GLYCINE LIGASE, CHLOROPLASTIC"/>
    <property type="match status" value="1"/>
</dbReference>
<feature type="non-terminal residue" evidence="5">
    <location>
        <position position="266"/>
    </location>
</feature>
<dbReference type="InterPro" id="IPR020561">
    <property type="entry name" value="PRibGlycinamid_synth_ATP-grasp"/>
</dbReference>
<dbReference type="GO" id="GO:0005524">
    <property type="term" value="F:ATP binding"/>
    <property type="evidence" value="ECO:0007669"/>
    <property type="project" value="UniProtKB-KW"/>
</dbReference>
<dbReference type="Pfam" id="PF01071">
    <property type="entry name" value="GARS_A"/>
    <property type="match status" value="1"/>
</dbReference>
<dbReference type="Gene3D" id="3.30.470.20">
    <property type="entry name" value="ATP-grasp fold, B domain"/>
    <property type="match status" value="1"/>
</dbReference>
<feature type="domain" description="ATP-grasp" evidence="4">
    <location>
        <begin position="109"/>
        <end position="205"/>
    </location>
</feature>
<evidence type="ECO:0000256" key="1">
    <source>
        <dbReference type="ARBA" id="ARBA00022598"/>
    </source>
</evidence>
<keyword evidence="1" id="KW-0436">Ligase</keyword>
<dbReference type="EMBL" id="UINC01158386">
    <property type="protein sequence ID" value="SVD55902.1"/>
    <property type="molecule type" value="Genomic_DNA"/>
</dbReference>
<dbReference type="InterPro" id="IPR013815">
    <property type="entry name" value="ATP_grasp_subdomain_1"/>
</dbReference>
<sequence length="266" mass="28295">MKILVVGNGAREHALVKKLIGESFVDGVICAPGNAGIEREHSTRVVPLNISDAEAILSVAEAEAVDMTVVGPELPLANGVADLFLAHGRFLFGPTKSAARLESSKSFAKSFMARHGIPTASFEICQNYEQALDLIRGDRFGASVVIKADGLAAGKGVTVAEDKETAESAIRDAMVERRFGDAGTSLVLEECLTGPEVSYFVITDGTRFISLPPAQDHKRAFDNDVGPNTGGMGAFAPSPLLTSELEQFVIRDIVEPTIEGMRQEGH</sequence>
<evidence type="ECO:0000256" key="3">
    <source>
        <dbReference type="ARBA" id="ARBA00022840"/>
    </source>
</evidence>
<dbReference type="Pfam" id="PF02844">
    <property type="entry name" value="GARS_N"/>
    <property type="match status" value="1"/>
</dbReference>
<dbReference type="GO" id="GO:0004637">
    <property type="term" value="F:phosphoribosylamine-glycine ligase activity"/>
    <property type="evidence" value="ECO:0007669"/>
    <property type="project" value="InterPro"/>
</dbReference>
<evidence type="ECO:0000256" key="2">
    <source>
        <dbReference type="ARBA" id="ARBA00022741"/>
    </source>
</evidence>
<dbReference type="PANTHER" id="PTHR43472">
    <property type="entry name" value="PHOSPHORIBOSYLAMINE--GLYCINE LIGASE"/>
    <property type="match status" value="1"/>
</dbReference>
<keyword evidence="2" id="KW-0547">Nucleotide-binding</keyword>
<accession>A0A382WAR6</accession>
<dbReference type="AlphaFoldDB" id="A0A382WAR6"/>
<protein>
    <recommendedName>
        <fullName evidence="4">ATP-grasp domain-containing protein</fullName>
    </recommendedName>
</protein>
<dbReference type="Gene3D" id="3.30.1490.20">
    <property type="entry name" value="ATP-grasp fold, A domain"/>
    <property type="match status" value="1"/>
</dbReference>
<dbReference type="SUPFAM" id="SSF56059">
    <property type="entry name" value="Glutathione synthetase ATP-binding domain-like"/>
    <property type="match status" value="1"/>
</dbReference>
<dbReference type="InterPro" id="IPR000115">
    <property type="entry name" value="PRibGlycinamide_synth"/>
</dbReference>
<dbReference type="PROSITE" id="PS50975">
    <property type="entry name" value="ATP_GRASP"/>
    <property type="match status" value="1"/>
</dbReference>
<dbReference type="NCBIfam" id="TIGR00877">
    <property type="entry name" value="purD"/>
    <property type="match status" value="1"/>
</dbReference>
<evidence type="ECO:0000259" key="4">
    <source>
        <dbReference type="PROSITE" id="PS50975"/>
    </source>
</evidence>
<reference evidence="5" key="1">
    <citation type="submission" date="2018-05" db="EMBL/GenBank/DDBJ databases">
        <authorList>
            <person name="Lanie J.A."/>
            <person name="Ng W.-L."/>
            <person name="Kazmierczak K.M."/>
            <person name="Andrzejewski T.M."/>
            <person name="Davidsen T.M."/>
            <person name="Wayne K.J."/>
            <person name="Tettelin H."/>
            <person name="Glass J.I."/>
            <person name="Rusch D."/>
            <person name="Podicherti R."/>
            <person name="Tsui H.-C.T."/>
            <person name="Winkler M.E."/>
        </authorList>
    </citation>
    <scope>NUCLEOTIDE SEQUENCE</scope>
</reference>
<name>A0A382WAR6_9ZZZZ</name>
<dbReference type="SUPFAM" id="SSF52440">
    <property type="entry name" value="PreATP-grasp domain"/>
    <property type="match status" value="1"/>
</dbReference>
<dbReference type="InterPro" id="IPR020562">
    <property type="entry name" value="PRibGlycinamide_synth_N"/>
</dbReference>
<dbReference type="GO" id="GO:0009113">
    <property type="term" value="P:purine nucleobase biosynthetic process"/>
    <property type="evidence" value="ECO:0007669"/>
    <property type="project" value="InterPro"/>
</dbReference>
<organism evidence="5">
    <name type="scientific">marine metagenome</name>
    <dbReference type="NCBI Taxonomy" id="408172"/>
    <lineage>
        <taxon>unclassified sequences</taxon>
        <taxon>metagenomes</taxon>
        <taxon>ecological metagenomes</taxon>
    </lineage>
</organism>
<evidence type="ECO:0000313" key="5">
    <source>
        <dbReference type="EMBL" id="SVD55902.1"/>
    </source>
</evidence>
<dbReference type="GO" id="GO:0046872">
    <property type="term" value="F:metal ion binding"/>
    <property type="evidence" value="ECO:0007669"/>
    <property type="project" value="InterPro"/>
</dbReference>
<dbReference type="Gene3D" id="3.40.50.20">
    <property type="match status" value="1"/>
</dbReference>